<dbReference type="Gene3D" id="2.60.40.10">
    <property type="entry name" value="Immunoglobulins"/>
    <property type="match status" value="30"/>
</dbReference>
<name>C6Y085_PEDHD</name>
<dbReference type="eggNOG" id="COG3291">
    <property type="taxonomic scope" value="Bacteria"/>
</dbReference>
<dbReference type="Pfam" id="PF24346">
    <property type="entry name" value="DUF7507"/>
    <property type="match status" value="2"/>
</dbReference>
<dbReference type="SMART" id="SM00409">
    <property type="entry name" value="IG"/>
    <property type="match status" value="27"/>
</dbReference>
<dbReference type="HOGENOM" id="CLU_224846_0_0_10"/>
<dbReference type="InterPro" id="IPR000601">
    <property type="entry name" value="PKD_dom"/>
</dbReference>
<keyword evidence="3" id="KW-1185">Reference proteome</keyword>
<accession>C6Y085</accession>
<dbReference type="InterPro" id="IPR013783">
    <property type="entry name" value="Ig-like_fold"/>
</dbReference>
<evidence type="ECO:0000313" key="3">
    <source>
        <dbReference type="Proteomes" id="UP000000852"/>
    </source>
</evidence>
<protein>
    <submittedName>
        <fullName evidence="2">Conserved repeat domain protein</fullName>
    </submittedName>
</protein>
<evidence type="ECO:0000313" key="2">
    <source>
        <dbReference type="EMBL" id="ACU04797.1"/>
    </source>
</evidence>
<reference evidence="2 3" key="1">
    <citation type="journal article" date="2009" name="Stand. Genomic Sci.">
        <title>Complete genome sequence of Pedobacter heparinus type strain (HIM 762-3).</title>
        <authorList>
            <person name="Han C."/>
            <person name="Spring S."/>
            <person name="Lapidus A."/>
            <person name="Del Rio T.G."/>
            <person name="Tice H."/>
            <person name="Copeland A."/>
            <person name="Cheng J.F."/>
            <person name="Lucas S."/>
            <person name="Chen F."/>
            <person name="Nolan M."/>
            <person name="Bruce D."/>
            <person name="Goodwin L."/>
            <person name="Pitluck S."/>
            <person name="Ivanova N."/>
            <person name="Mavromatis K."/>
            <person name="Mikhailova N."/>
            <person name="Pati A."/>
            <person name="Chen A."/>
            <person name="Palaniappan K."/>
            <person name="Land M."/>
            <person name="Hauser L."/>
            <person name="Chang Y.J."/>
            <person name="Jeffries C.C."/>
            <person name="Saunders E."/>
            <person name="Chertkov O."/>
            <person name="Brettin T."/>
            <person name="Goker M."/>
            <person name="Rohde M."/>
            <person name="Bristow J."/>
            <person name="Eisen J.A."/>
            <person name="Markowitz V."/>
            <person name="Hugenholtz P."/>
            <person name="Kyrpides N.C."/>
            <person name="Klenk H.P."/>
            <person name="Detter J.C."/>
        </authorList>
    </citation>
    <scope>NUCLEOTIDE SEQUENCE [LARGE SCALE GENOMIC DNA]</scope>
    <source>
        <strain evidence="3">ATCC 13125 / DSM 2366 / CIP 104194 / JCM 7457 / NBRC 12017 / NCIMB 9290 / NRRL B-14731 / HIM 762-3</strain>
    </source>
</reference>
<dbReference type="Proteomes" id="UP000000852">
    <property type="component" value="Chromosome"/>
</dbReference>
<dbReference type="InterPro" id="IPR026341">
    <property type="entry name" value="T9SS_type_B"/>
</dbReference>
<dbReference type="STRING" id="485917.Phep_2593"/>
<dbReference type="InterPro" id="IPR022409">
    <property type="entry name" value="PKD/Chitinase_dom"/>
</dbReference>
<dbReference type="InterPro" id="IPR001434">
    <property type="entry name" value="OmcB-like_DUF11"/>
</dbReference>
<dbReference type="RefSeq" id="WP_015808408.1">
    <property type="nucleotide sequence ID" value="NC_013061.1"/>
</dbReference>
<dbReference type="Pfam" id="PF17963">
    <property type="entry name" value="Big_9"/>
    <property type="match status" value="1"/>
</dbReference>
<dbReference type="NCBIfam" id="TIGR01451">
    <property type="entry name" value="B_ant_repeat"/>
    <property type="match status" value="1"/>
</dbReference>
<evidence type="ECO:0000259" key="1">
    <source>
        <dbReference type="PROSITE" id="PS50093"/>
    </source>
</evidence>
<feature type="domain" description="PKD" evidence="1">
    <location>
        <begin position="1224"/>
        <end position="1278"/>
    </location>
</feature>
<proteinExistence type="predicted"/>
<dbReference type="Pfam" id="PF01345">
    <property type="entry name" value="DUF11"/>
    <property type="match status" value="1"/>
</dbReference>
<dbReference type="SMART" id="SM00089">
    <property type="entry name" value="PKD"/>
    <property type="match status" value="28"/>
</dbReference>
<dbReference type="InterPro" id="IPR047589">
    <property type="entry name" value="DUF11_rpt"/>
</dbReference>
<dbReference type="InterPro" id="IPR045828">
    <property type="entry name" value="PKD_Bacteroidetes"/>
</dbReference>
<dbReference type="SUPFAM" id="SSF49299">
    <property type="entry name" value="PKD domain"/>
    <property type="match status" value="22"/>
</dbReference>
<dbReference type="InterPro" id="IPR003599">
    <property type="entry name" value="Ig_sub"/>
</dbReference>
<dbReference type="KEGG" id="phe:Phep_2593"/>
<dbReference type="Pfam" id="PF19406">
    <property type="entry name" value="PKD_5"/>
    <property type="match status" value="1"/>
</dbReference>
<sequence length="3793" mass="390414">MLNTLRSNVLSCYRGICCLVFLLCSLFNLSNVLAEGSKDLYPVGASGNRAFLYSNAALGIISTSVAFPFRTLGTHYVYAVKNEYIAVASSAQGVGNGIIIITSPSGVQTMTTVGSTVGKISSRTEELAGPRFPGEGAGNNRYLPYSFQVGNDEGVWKIEFIPTGNKVDTNSPTASDVFADGTWSQSNNTPLISAWDVSVCNAVKDKWLRGRVYTNVLNLKLSQNFDDSNKAYNGINYVLTKDGRAYRVKNNGNNGLGFTFFSNNKGFVDATGNPLYKSLNTTDETVIANAVHDPRAVDDLTKNLVTHKLFYGPPSPDLPVSAKVAIDGTTSTTTWLKNEPTVPVVSNIDFVGSEGTVGQASQKGGTIIFKTNVAGSYRITIPLGAGKDRVLNGAAANGVNTIKWDGKDGLGNLVPGGLVVPEVRVRLASAEVHFPFIDMEINPKGIIIELTENSAFYPVNPTPNIIDESVYSDRVYWDDSDITGGKAGEVSNPQVNVINGISSNSNGHKWGSYSGSSGSGNSGAGTNSYGNEKAMDTYAYILSKEEAQPLNVNVKVAELQVVSVIPTYTSTAAGTQVTYAVKVKNAGVSDVTGAAFHFNVPTGFTVNANGISSSFTGATGAESNAVLDATGFSSMLDLANGCIVTYTINGTIGAGISGNDILVDASIMRPKDVTDPDATNIIFDKAPTNPHDECLNGTANEVCNNIKYNTAHAQLVCVNSSIVPIEYVLEAGGTDVQILPALPAGLVKNITGGKLTITGTPTASGIFTFTINTLGTQRSTKTVVLTVGSRAIASDIEVADKAICIGQSAELTSNLAAGSTIVNPVFNWYSEAALTTLLHTGTIYTVNPTVSTTYYVTVKGDNSCENASGAGKAVTITVNPLPLQPTVTASGGTTFCVGGSVVLTSNAATSYQWYRGTTLLTGETNQTYTASESGNYTVIVTDGNSCSSPASTAVTVTVNPLPLQPTVNASAGTTFCLGGSVTLTSSVAASYQWYRGTTLLTGETNQTYTASESGNYTVIVTDGNSCSSPASTAVTVTVNPLPLQPTVTASGGTTFCVGGSVVLTSSAATSYQWYRGTTLLTGETNQTYTASESGNYTVIVTDGNFCSSPASAAVPVTVNPLPLQPTVTASGGTTFCLGGSVVLTSSAATSYQWYRGTTLLTGETNQTYTASESGNYTVVVTDGNSCSSPASAAVPVTVNPLPLQPTVTASGGTTFCVGGSVVLTSSAATSYQWYRGTTLLTGETNQTYTASESGNYTVVVTDGNSCSSPASTAVTVTVNPLPLQPTVTASGGTTFCLGGSVVLTSSAATSYQWYRGTTLLTGETNQTYTASESGNYTVIVTDGNFCSSPASAAVPVTVNPLPLQPTVTASGGTTFCVGGSVVLTSSAATSYQWYRGTTLLTGETNQTYTASESGNYTVVVTDGNSCSSPASTAVPVTVNPLPLQPTVTASGGTTFCVGGSVVLTSSAATSYQWYRGTTLLTGETNQTYTASESGNYTVVVTDGNSCSSPASTAVPVTVNPLPLQPTVTASGGTTFCLGGSVTLTSSVAASYQWYRGTTLLTGETNQTYTASESGNYTVVVTDGNSCSSPASTAVTVTVNPLPLQPTVTASGGTTFCLGGSVTLTSSAAASYQWYRGTTLLTGETNQTYTASESGNYTVIVTDGNSCSSPASAAVPVTVNPLPLQPTVTASGGTTFCVGGSVVLTSSAATSYQWYRGTTLLTGETNQTYTASESGNYTVIVTDGNSCSSPASTAVPVTVNPLPLQPTVTASGGTTFCLGGSVTLTSSVAASYQWYRGTTLLTGETNQTYTASESGNYTVVVTDGNSCSSPASTAVPVTVNPLPLQPTVTASGGTTFCLGGSVTLTSSAAASYQWYRGTTLLTGETNQTYTASESGNYTVIVTDGNSCSSPASTAVPVTVNPLPLQPTVTASAGTTFCVGGSVVLTSSAATSYQWYRGTTLLTGETNQTYTASESGNYTVIVTDGNFCSSPASAAVPVTVNPLPLQPTVTASGGTTFCVGGSVVLTSSAATSYQWYRGTTLLTGETNQTYTASESGNYTVIVTDGNSCSSPASTAVPVTVNPLPLQPTVTASGGTTFCLGGSVTLTSSVAASYQWYRGTTLLTGETNQTYTASESGNYTVIVTDGNSCSSPASTAVTVTVNPLPLQPTVTASGGTTFCLGGSVTLTSSAAASYQWYRGTTLLTGETNQTYTASESGNYTVIVTDGNSCSSPASTAVPVTVNPLPLQPTVTASGGTTFCLGGSVTLTSSAAASYQWYRGTTLLTGETNQTYTASESGNYTVVVTDGNSCSSPASAAVPVTVNLLPLQPTVTASAGTTFCLGGSVTLTSSVATSYQWYRGTTLLTGETNQTYTATVTGNYTVVVTDGNSCSSPASTAVPVTVNPLPLQPTVTASGGTTFCVGGSVVLTSSAATSYQWYRGTTLLTGETNQTYTASESGNYTVVVTDGNSCSSPASTAVPVTVNPLPLQPTVNASGGTTFCLGGSVTLTSSVAASYQWYRGTTLLTGETNQTYTASESGNYTVIVTDGNSCSSPASTAVTVTVNPLPLQPTVTASGGTTFCVGGSVVLTSSAATSYQWYRGTTLLTGETNQTYTASESGNYTVIVTDGNFCSSPASAAVPVTVNPLPLQPTVTASGGTTFCVGGSVVLTSSAATSYQWYRGTTLLTGETNQTYTASESGNYTVVVTDGNSCSSPASAAVPVTVNPLPLQPTVTASGGTTFCVGGSVVLTSSAATSYQWYRGTTLLTGETNQTYTASESGNYTVVVTDGNSCSSPASTAVTVTVNPLPLQPTVTASGGTTFCVGGSVVLTSSAATSYQWYRGTTLLTGETNQTYTASESGNYTVIVTDGNFCSSPASAAVPVTVNPLPLQPTVTASGGTTFCVGGSVVLTSSAATSYQWYRGTTLLTGETNQTYTASESGNYTVVVTDGNSCSSPASAAVPVTVNPLPLQPTVTASGGTTFCVGGSVVLTSSAATSYQWYRGTTLLTGETNQTYTASESGNYTVIVTDGNSCSSPASTVVPVTVNPLPLQPTVTASGGTTFCLGGSVTLTSSVAASYQWYRGTTLLTGETNQTYTASESGNYTVVVTDGNSCSSPASAAVPVTVNPLPLQPTVIAESNTIFCIGGSVKLTSSASTGNQWYKDGNLISGAVNKTYIATATGSYFTIVTNANGCSSLPSQAIPVTVSPYPEIPDISPAGATTFCEGGIVTLTSSSANGNQWYKNGVLMPGATGKTLDVNQIGDYTVKVTNSTGCASNLSALTKVTVNRVPKGFDDNINSLSCSQSSFSYNLQTKNVNNTLKGGNGVAASFTWTVNSTVLGAINGSGKILNATLINTSTTEQTVVYIVTPIAETGGCAGQPFKITVRVPACIDISISKTADKNVVATVGDKINYTITIKNTGDANHNNVKVNDPLLGGMLSQPTGDNGNAILEKDETWTYRGTYTVTQNDLDLNGIPTGNTGKIINTATVSSQAYPQSKSAIAEVDIHTNPSITLVKTGAMNRDFKTMTYTFNITNNGNVTLNNLVVRDPKIPQLIALKQTILAPGASTTGIAVYTITNEEKIAGTVSNTATVAGFTKTNVKVTDASGTAENNDEPTVIDITRYPIAIDDYAKTKAEEEVAVPVINNDRPALFPLNAATLEVKSQPVNGKLLVNKDGKVVYKPNKGFFGIEKFTYKVDDANGLSSNVAIVTINVAPPDLDIPNTFTPNGDGKNDTFLITGIENYDGVSLFVYNRWGDEVYKNNNYKNEWDGNGLNDGTYFYVLKLRTGNKEESKRSWVLIKR</sequence>
<dbReference type="InterPro" id="IPR055354">
    <property type="entry name" value="DUF7507"/>
</dbReference>
<dbReference type="InterPro" id="IPR035986">
    <property type="entry name" value="PKD_dom_sf"/>
</dbReference>
<dbReference type="InterPro" id="IPR044023">
    <property type="entry name" value="Ig_7"/>
</dbReference>
<dbReference type="NCBIfam" id="TIGR04131">
    <property type="entry name" value="Bac_Flav_CTERM"/>
    <property type="match status" value="1"/>
</dbReference>
<dbReference type="PROSITE" id="PS50093">
    <property type="entry name" value="PKD"/>
    <property type="match status" value="2"/>
</dbReference>
<dbReference type="EMBL" id="CP001681">
    <property type="protein sequence ID" value="ACU04797.1"/>
    <property type="molecule type" value="Genomic_DNA"/>
</dbReference>
<organism evidence="2 3">
    <name type="scientific">Pedobacter heparinus (strain ATCC 13125 / DSM 2366 / CIP 104194 / JCM 7457 / NBRC 12017 / NCIMB 9290 / NRRL B-14731 / HIM 762-3)</name>
    <dbReference type="NCBI Taxonomy" id="485917"/>
    <lineage>
        <taxon>Bacteria</taxon>
        <taxon>Pseudomonadati</taxon>
        <taxon>Bacteroidota</taxon>
        <taxon>Sphingobacteriia</taxon>
        <taxon>Sphingobacteriales</taxon>
        <taxon>Sphingobacteriaceae</taxon>
        <taxon>Pedobacter</taxon>
    </lineage>
</organism>
<gene>
    <name evidence="2" type="ordered locus">Phep_2593</name>
</gene>
<feature type="domain" description="PKD" evidence="1">
    <location>
        <begin position="2744"/>
        <end position="2798"/>
    </location>
</feature>
<dbReference type="Pfam" id="PF13585">
    <property type="entry name" value="CHU_C"/>
    <property type="match status" value="1"/>
</dbReference>
<dbReference type="Pfam" id="PF19081">
    <property type="entry name" value="Ig_7"/>
    <property type="match status" value="30"/>
</dbReference>